<evidence type="ECO:0008006" key="3">
    <source>
        <dbReference type="Google" id="ProtNLM"/>
    </source>
</evidence>
<dbReference type="RefSeq" id="WP_139167075.1">
    <property type="nucleotide sequence ID" value="NZ_MKCT01000061.1"/>
</dbReference>
<dbReference type="EMBL" id="MKCT01000061">
    <property type="protein sequence ID" value="OHX18096.1"/>
    <property type="molecule type" value="Genomic_DNA"/>
</dbReference>
<keyword evidence="2" id="KW-1185">Reference proteome</keyword>
<dbReference type="Proteomes" id="UP000180280">
    <property type="component" value="Unassembled WGS sequence"/>
</dbReference>
<reference evidence="1 2" key="1">
    <citation type="submission" date="2016-09" db="EMBL/GenBank/DDBJ databases">
        <title>Chromobacterium muskegensis sp. nov., an insecticidal bacterium isolated from Sphagnum bogs.</title>
        <authorList>
            <person name="Sparks M.E."/>
            <person name="Blackburn M.B."/>
            <person name="Gundersen-Rindal D.E."/>
            <person name="Mitchell A."/>
            <person name="Farrar R."/>
            <person name="Kuhar D."/>
        </authorList>
    </citation>
    <scope>NUCLEOTIDE SEQUENCE [LARGE SCALE GENOMIC DNA]</scope>
    <source>
        <strain evidence="1 2">14B-1</strain>
    </source>
</reference>
<evidence type="ECO:0000313" key="2">
    <source>
        <dbReference type="Proteomes" id="UP000180280"/>
    </source>
</evidence>
<organism evidence="1 2">
    <name type="scientific">Chromobacterium sphagni</name>
    <dbReference type="NCBI Taxonomy" id="1903179"/>
    <lineage>
        <taxon>Bacteria</taxon>
        <taxon>Pseudomonadati</taxon>
        <taxon>Pseudomonadota</taxon>
        <taxon>Betaproteobacteria</taxon>
        <taxon>Neisseriales</taxon>
        <taxon>Chromobacteriaceae</taxon>
        <taxon>Chromobacterium</taxon>
    </lineage>
</organism>
<accession>A0ABX3C943</accession>
<evidence type="ECO:0000313" key="1">
    <source>
        <dbReference type="EMBL" id="OHX18096.1"/>
    </source>
</evidence>
<name>A0ABX3C943_9NEIS</name>
<gene>
    <name evidence="1" type="ORF">BI344_11195</name>
</gene>
<proteinExistence type="predicted"/>
<comment type="caution">
    <text evidence="1">The sequence shown here is derived from an EMBL/GenBank/DDBJ whole genome shotgun (WGS) entry which is preliminary data.</text>
</comment>
<sequence length="217" mass="25105">MAEHSSREAMRMPKIEMKEYGVLRKKNRCALVLLLLILAAGLVMSVFFWRERSRDPYWFVQPQAPMSFDFRMDKPGQKVNSVFWIVPGKFNKNLNRYGLIARFVFNRPKDVIPDLLEHVKLEFRVSVFHFNGKQWLPVTLYGERVGKSEDAHGGVFLSGPLSGKRGEDNKLVYIDLDVLDYKFEPGQYYASVELVKGDARLAGLRSRVVFDHIVYGK</sequence>
<protein>
    <recommendedName>
        <fullName evidence="3">DUF5625 domain-containing protein</fullName>
    </recommendedName>
</protein>